<dbReference type="PANTHER" id="PTHR45527">
    <property type="entry name" value="NONRIBOSOMAL PEPTIDE SYNTHETASE"/>
    <property type="match status" value="1"/>
</dbReference>
<dbReference type="Gene3D" id="3.40.50.720">
    <property type="entry name" value="NAD(P)-binding Rossmann-like Domain"/>
    <property type="match status" value="1"/>
</dbReference>
<dbReference type="PANTHER" id="PTHR45527:SF1">
    <property type="entry name" value="FATTY ACID SYNTHASE"/>
    <property type="match status" value="1"/>
</dbReference>
<evidence type="ECO:0000259" key="4">
    <source>
        <dbReference type="PROSITE" id="PS50075"/>
    </source>
</evidence>
<dbReference type="PROSITE" id="PS00455">
    <property type="entry name" value="AMP_BINDING"/>
    <property type="match status" value="1"/>
</dbReference>
<proteinExistence type="predicted"/>
<dbReference type="Pfam" id="PF07993">
    <property type="entry name" value="NAD_binding_4"/>
    <property type="match status" value="1"/>
</dbReference>
<sequence>MDEQVRFKESDGTRVAVYNQMLIYRFSSTIALSINRLRQALTLIIAKHAILRTAVIYEQDKFIQKVLPMSDDLYDFQSTYVTNNTQLNQILYDEETNQSLFNFEQGRVFRCHILHYSLNNDDRVNLKQNDIVVFNFHHIAIDRTSLRIFINDLGQALKMQEVSYDNENSITYLDYAYYERLEDWSNARQYWSHVLSTWCGRVRQHSSFIRTGKGYTITFDLDHDLVINIKRYTSESNSTLFQIGLAAFFAFLFKMSNSEQLDLCTGIVVANRTHYQLQNMMGFFANTLPFFLKMDPYESFTKLCRRVQRHWLDILPYTHLPYQEIIELNSKLGSSFLRTLFLVETTTNNSEENIELNGETVLYMEDRDLMPSSIAKFDMTCTIYEHRQNETISVSLNASADVYDELMISTMASRLENIFKQLFSIHTICEFSLLLPHERDLLRNLNNTPFDFERTDCIHQEFAYQVYFQSQKLAVELDNQYLTYAELLYYTQLLALYLLNQYEIIPGEIVCQCVERSLSMVIGIMAIQMAGAVYCPLSPLDPQHRLHLILQQTRSRLVLVHYLTKNNFQDDIISIDIDSILINHDVKSDIDVCQLSCVAVTSESITYIIPTSGSTGMPKAAQVRHRNFTQCMQSCVHLDLIKKSDTVLQVARCSFDIHLQDVMGTLMIGATLILLRPGGNIDFDYLAKVLKEKQTSYVNTVPSLLYNFFTFLKDTNNWNAASCFRSVCSVGESFSLKLVDLIANNGHNYQTWNVYGPAEATIICTSHLVNITANQHNIPIGCPLPNYQCLVLDEFLQDVIINQEGDLLVGGIGVFAGYFGRDDLTAKALVIIDDQPFYRTGDLVRLDDNGLLYYQGRKDFQIKLYGQRIELGEIERCLLNASSSISGCIVMKWGEDHLVTYVQSTDINEKQLRQHCQSHLPPHMIPSIFIILDRFPFNANGKIDRKQLPSPTFEPSLVINNEDQYWRPNDAVEMRIHSVWCQMLHCSQISTNTSFFSAGGHSLLLVQLYHRYRTIFQLGRDTISLLQLIKYPTVADHAEMIKYWTNNMQQDTIFWTLLDANFENSTASSLLPSSKIRIYTRREFAEYLRSNVTVNVEELENIYLSQTIQEIYIIRVTVSRSNENNQLKQRLVAIIISEASDATVLKELETTSQLKQLRCFEIPWAVLIQKELLCVDQKTRFLSSKNENREVVEEQYQVILMNALLAHENMSAEGVDNVFSLRKQQKIAQCRSLIESDKILERTSKPVDNTNNKRSCKDILLTGSTGFLGAYLLKELLKQTDANIYCLVRSKPSSTTSHPRVFYLKGDLTLSRLGLDEHQYSILVSKVRSIYHCGAEVNFIKAYTELRSTNVLGTLEIIKLACQANCRVNYISTLDVLDEGDQNGYAQSKQVAENLLKQASERGLAMTILRPGYISWSPSTGDFNKTDWFTLLFLDLIKFGLAPETDRVFRVTPVDESSRTIVKLGESKETVRATINLSETHTIRFGTIWAEICRQQMMEPHFLSVTEWEERLKERFRDNEQLFYGLQLFSSILMKSSSEDTTAMMDDKSDLNLPMFVKELLRH</sequence>
<reference evidence="5" key="1">
    <citation type="submission" date="2021-02" db="EMBL/GenBank/DDBJ databases">
        <authorList>
            <person name="Nowell W R."/>
        </authorList>
    </citation>
    <scope>NUCLEOTIDE SEQUENCE</scope>
</reference>
<dbReference type="Gene3D" id="3.30.300.30">
    <property type="match status" value="1"/>
</dbReference>
<feature type="domain" description="Carrier" evidence="4">
    <location>
        <begin position="967"/>
        <end position="1045"/>
    </location>
</feature>
<dbReference type="InterPro" id="IPR020845">
    <property type="entry name" value="AMP-binding_CS"/>
</dbReference>
<dbReference type="GO" id="GO:0043041">
    <property type="term" value="P:amino acid activation for nonribosomal peptide biosynthetic process"/>
    <property type="evidence" value="ECO:0007669"/>
    <property type="project" value="TreeGrafter"/>
</dbReference>
<dbReference type="InterPro" id="IPR045851">
    <property type="entry name" value="AMP-bd_C_sf"/>
</dbReference>
<gene>
    <name evidence="5" type="ORF">IZO911_LOCUS41215</name>
    <name evidence="6" type="ORF">KXQ929_LOCUS32261</name>
</gene>
<name>A0A815MWN0_9BILA</name>
<dbReference type="Pfam" id="PF00501">
    <property type="entry name" value="AMP-binding"/>
    <property type="match status" value="1"/>
</dbReference>
<dbReference type="Proteomes" id="UP000663868">
    <property type="component" value="Unassembled WGS sequence"/>
</dbReference>
<evidence type="ECO:0000313" key="5">
    <source>
        <dbReference type="EMBL" id="CAF1430705.1"/>
    </source>
</evidence>
<dbReference type="InterPro" id="IPR036736">
    <property type="entry name" value="ACP-like_sf"/>
</dbReference>
<keyword evidence="3" id="KW-0436">Ligase</keyword>
<dbReference type="InterPro" id="IPR013120">
    <property type="entry name" value="FAR_NAD-bd"/>
</dbReference>
<dbReference type="Pfam" id="PF00668">
    <property type="entry name" value="Condensation"/>
    <property type="match status" value="1"/>
</dbReference>
<dbReference type="Gene3D" id="3.30.559.10">
    <property type="entry name" value="Chloramphenicol acetyltransferase-like domain"/>
    <property type="match status" value="1"/>
</dbReference>
<evidence type="ECO:0000256" key="2">
    <source>
        <dbReference type="ARBA" id="ARBA00022553"/>
    </source>
</evidence>
<keyword evidence="1" id="KW-0596">Phosphopantetheine</keyword>
<dbReference type="Gene3D" id="1.10.1200.10">
    <property type="entry name" value="ACP-like"/>
    <property type="match status" value="1"/>
</dbReference>
<evidence type="ECO:0000256" key="1">
    <source>
        <dbReference type="ARBA" id="ARBA00022450"/>
    </source>
</evidence>
<dbReference type="InterPro" id="IPR001242">
    <property type="entry name" value="Condensation_dom"/>
</dbReference>
<dbReference type="GO" id="GO:0016874">
    <property type="term" value="F:ligase activity"/>
    <property type="evidence" value="ECO:0007669"/>
    <property type="project" value="UniProtKB-KW"/>
</dbReference>
<dbReference type="CDD" id="cd05930">
    <property type="entry name" value="A_NRPS"/>
    <property type="match status" value="1"/>
</dbReference>
<accession>A0A815MWN0</accession>
<dbReference type="Pfam" id="PF00550">
    <property type="entry name" value="PP-binding"/>
    <property type="match status" value="1"/>
</dbReference>
<dbReference type="SUPFAM" id="SSF56801">
    <property type="entry name" value="Acetyl-CoA synthetase-like"/>
    <property type="match status" value="1"/>
</dbReference>
<dbReference type="EMBL" id="CAJNOE010001525">
    <property type="protein sequence ID" value="CAF1430705.1"/>
    <property type="molecule type" value="Genomic_DNA"/>
</dbReference>
<dbReference type="SUPFAM" id="SSF52777">
    <property type="entry name" value="CoA-dependent acyltransferases"/>
    <property type="match status" value="2"/>
</dbReference>
<dbReference type="InterPro" id="IPR000873">
    <property type="entry name" value="AMP-dep_synth/lig_dom"/>
</dbReference>
<evidence type="ECO:0000256" key="3">
    <source>
        <dbReference type="ARBA" id="ARBA00022598"/>
    </source>
</evidence>
<evidence type="ECO:0000313" key="7">
    <source>
        <dbReference type="Proteomes" id="UP000663860"/>
    </source>
</evidence>
<dbReference type="GO" id="GO:0031177">
    <property type="term" value="F:phosphopantetheine binding"/>
    <property type="evidence" value="ECO:0007669"/>
    <property type="project" value="TreeGrafter"/>
</dbReference>
<dbReference type="EMBL" id="CAJOBB010003870">
    <property type="protein sequence ID" value="CAF4062950.1"/>
    <property type="molecule type" value="Genomic_DNA"/>
</dbReference>
<dbReference type="InterPro" id="IPR009081">
    <property type="entry name" value="PP-bd_ACP"/>
</dbReference>
<keyword evidence="2" id="KW-0597">Phosphoprotein</keyword>
<dbReference type="PROSITE" id="PS50075">
    <property type="entry name" value="CARRIER"/>
    <property type="match status" value="1"/>
</dbReference>
<dbReference type="InterPro" id="IPR023213">
    <property type="entry name" value="CAT-like_dom_sf"/>
</dbReference>
<dbReference type="GO" id="GO:0005737">
    <property type="term" value="C:cytoplasm"/>
    <property type="evidence" value="ECO:0007669"/>
    <property type="project" value="TreeGrafter"/>
</dbReference>
<organism evidence="5 7">
    <name type="scientific">Adineta steineri</name>
    <dbReference type="NCBI Taxonomy" id="433720"/>
    <lineage>
        <taxon>Eukaryota</taxon>
        <taxon>Metazoa</taxon>
        <taxon>Spiralia</taxon>
        <taxon>Gnathifera</taxon>
        <taxon>Rotifera</taxon>
        <taxon>Eurotatoria</taxon>
        <taxon>Bdelloidea</taxon>
        <taxon>Adinetida</taxon>
        <taxon>Adinetidae</taxon>
        <taxon>Adineta</taxon>
    </lineage>
</organism>
<dbReference type="Gene3D" id="3.40.50.12780">
    <property type="entry name" value="N-terminal domain of ligase-like"/>
    <property type="match status" value="1"/>
</dbReference>
<dbReference type="SUPFAM" id="SSF51735">
    <property type="entry name" value="NAD(P)-binding Rossmann-fold domains"/>
    <property type="match status" value="1"/>
</dbReference>
<comment type="caution">
    <text evidence="5">The sequence shown here is derived from an EMBL/GenBank/DDBJ whole genome shotgun (WGS) entry which is preliminary data.</text>
</comment>
<dbReference type="SUPFAM" id="SSF47336">
    <property type="entry name" value="ACP-like"/>
    <property type="match status" value="1"/>
</dbReference>
<dbReference type="InterPro" id="IPR036291">
    <property type="entry name" value="NAD(P)-bd_dom_sf"/>
</dbReference>
<evidence type="ECO:0000313" key="6">
    <source>
        <dbReference type="EMBL" id="CAF4062950.1"/>
    </source>
</evidence>
<dbReference type="Gene3D" id="3.30.559.30">
    <property type="entry name" value="Nonribosomal peptide synthetase, condensation domain"/>
    <property type="match status" value="1"/>
</dbReference>
<dbReference type="Proteomes" id="UP000663860">
    <property type="component" value="Unassembled WGS sequence"/>
</dbReference>
<protein>
    <recommendedName>
        <fullName evidence="4">Carrier domain-containing protein</fullName>
    </recommendedName>
</protein>
<dbReference type="GO" id="GO:0044550">
    <property type="term" value="P:secondary metabolite biosynthetic process"/>
    <property type="evidence" value="ECO:0007669"/>
    <property type="project" value="TreeGrafter"/>
</dbReference>
<dbReference type="InterPro" id="IPR042099">
    <property type="entry name" value="ANL_N_sf"/>
</dbReference>